<evidence type="ECO:0000256" key="1">
    <source>
        <dbReference type="SAM" id="Phobius"/>
    </source>
</evidence>
<accession>A0A1D8KCQ1</accession>
<geneLocation type="plasmid" evidence="3">
    <name>papv6</name>
</geneLocation>
<keyword evidence="1" id="KW-0812">Transmembrane</keyword>
<dbReference type="AlphaFoldDB" id="A0A1D8KCQ1"/>
<dbReference type="RefSeq" id="WP_070074258.1">
    <property type="nucleotide sequence ID" value="NZ_CP017449.1"/>
</dbReference>
<dbReference type="Proteomes" id="UP000095342">
    <property type="component" value="Plasmid pAPV6"/>
</dbReference>
<evidence type="ECO:0000313" key="3">
    <source>
        <dbReference type="Proteomes" id="UP000095342"/>
    </source>
</evidence>
<name>A0A1D8KCQ1_9GAMM</name>
<keyword evidence="2" id="KW-0614">Plasmid</keyword>
<protein>
    <submittedName>
        <fullName evidence="2">Uncharacterized protein</fullName>
    </submittedName>
</protein>
<proteinExistence type="predicted"/>
<reference evidence="2 3" key="1">
    <citation type="submission" date="2016-09" db="EMBL/GenBank/DDBJ databases">
        <title>Acidihalobacter prosperus V6 (DSM14174).</title>
        <authorList>
            <person name="Khaleque H.N."/>
            <person name="Ramsay J.P."/>
            <person name="Murphy R.J.T."/>
            <person name="Kaksonen A.H."/>
            <person name="Boxall N.J."/>
            <person name="Watkin E.L.J."/>
        </authorList>
    </citation>
    <scope>NUCLEOTIDE SEQUENCE [LARGE SCALE GENOMIC DNA]</scope>
    <source>
        <strain evidence="2 3">V6</strain>
        <plasmid evidence="3">papv6</plasmid>
    </source>
</reference>
<dbReference type="KEGG" id="aaeo:BJI67_15950"/>
<organism evidence="2 3">
    <name type="scientific">Acidihalobacter aeolianus</name>
    <dbReference type="NCBI Taxonomy" id="2792603"/>
    <lineage>
        <taxon>Bacteria</taxon>
        <taxon>Pseudomonadati</taxon>
        <taxon>Pseudomonadota</taxon>
        <taxon>Gammaproteobacteria</taxon>
        <taxon>Chromatiales</taxon>
        <taxon>Ectothiorhodospiraceae</taxon>
        <taxon>Acidihalobacter</taxon>
    </lineage>
</organism>
<keyword evidence="3" id="KW-1185">Reference proteome</keyword>
<feature type="transmembrane region" description="Helical" evidence="1">
    <location>
        <begin position="23"/>
        <end position="56"/>
    </location>
</feature>
<keyword evidence="1" id="KW-1133">Transmembrane helix</keyword>
<gene>
    <name evidence="2" type="ORF">BJI67_15950</name>
</gene>
<evidence type="ECO:0000313" key="2">
    <source>
        <dbReference type="EMBL" id="AOV18735.1"/>
    </source>
</evidence>
<keyword evidence="1" id="KW-0472">Membrane</keyword>
<dbReference type="EMBL" id="CP017449">
    <property type="protein sequence ID" value="AOV18735.1"/>
    <property type="molecule type" value="Genomic_DNA"/>
</dbReference>
<sequence length="69" mass="7317">MIKIDMIKVDYALVKKGARDSGVLIFVSSFGGILLGKLATVGGVYGIFVGVLFLLLGSTEVQTEVSDEH</sequence>